<reference evidence="1" key="1">
    <citation type="submission" date="2022-07" db="EMBL/GenBank/DDBJ databases">
        <authorList>
            <person name="Trinca V."/>
            <person name="Uliana J.V.C."/>
            <person name="Torres T.T."/>
            <person name="Ward R.J."/>
            <person name="Monesi N."/>
        </authorList>
    </citation>
    <scope>NUCLEOTIDE SEQUENCE</scope>
    <source>
        <strain evidence="1">HSMRA1968</strain>
        <tissue evidence="1">Whole embryos</tissue>
    </source>
</reference>
<dbReference type="EMBL" id="WJQU01000003">
    <property type="protein sequence ID" value="KAJ6639476.1"/>
    <property type="molecule type" value="Genomic_DNA"/>
</dbReference>
<name>A0A9Q0MWT2_9DIPT</name>
<organism evidence="1 2">
    <name type="scientific">Pseudolycoriella hygida</name>
    <dbReference type="NCBI Taxonomy" id="35572"/>
    <lineage>
        <taxon>Eukaryota</taxon>
        <taxon>Metazoa</taxon>
        <taxon>Ecdysozoa</taxon>
        <taxon>Arthropoda</taxon>
        <taxon>Hexapoda</taxon>
        <taxon>Insecta</taxon>
        <taxon>Pterygota</taxon>
        <taxon>Neoptera</taxon>
        <taxon>Endopterygota</taxon>
        <taxon>Diptera</taxon>
        <taxon>Nematocera</taxon>
        <taxon>Sciaroidea</taxon>
        <taxon>Sciaridae</taxon>
        <taxon>Pseudolycoriella</taxon>
    </lineage>
</organism>
<dbReference type="Proteomes" id="UP001151699">
    <property type="component" value="Chromosome X"/>
</dbReference>
<gene>
    <name evidence="1" type="ORF">Bhyg_12221</name>
</gene>
<comment type="caution">
    <text evidence="1">The sequence shown here is derived from an EMBL/GenBank/DDBJ whole genome shotgun (WGS) entry which is preliminary data.</text>
</comment>
<keyword evidence="2" id="KW-1185">Reference proteome</keyword>
<proteinExistence type="predicted"/>
<evidence type="ECO:0000313" key="2">
    <source>
        <dbReference type="Proteomes" id="UP001151699"/>
    </source>
</evidence>
<sequence>MALHIKMCFRSGESFALLTSAFSEFTTSSAISGRPFCFTEYSVLDCPPTSPHESSMEAIISSG</sequence>
<evidence type="ECO:0000313" key="1">
    <source>
        <dbReference type="EMBL" id="KAJ6639476.1"/>
    </source>
</evidence>
<dbReference type="AlphaFoldDB" id="A0A9Q0MWT2"/>
<protein>
    <submittedName>
        <fullName evidence="1">Uncharacterized protein</fullName>
    </submittedName>
</protein>
<accession>A0A9Q0MWT2</accession>